<evidence type="ECO:0000313" key="5">
    <source>
        <dbReference type="Proteomes" id="UP000054538"/>
    </source>
</evidence>
<feature type="region of interest" description="Disordered" evidence="1">
    <location>
        <begin position="41"/>
        <end position="102"/>
    </location>
</feature>
<reference evidence="5" key="2">
    <citation type="submission" date="2015-01" db="EMBL/GenBank/DDBJ databases">
        <title>Evolutionary Origins and Diversification of the Mycorrhizal Mutualists.</title>
        <authorList>
            <consortium name="DOE Joint Genome Institute"/>
            <consortium name="Mycorrhizal Genomics Consortium"/>
            <person name="Kohler A."/>
            <person name="Kuo A."/>
            <person name="Nagy L.G."/>
            <person name="Floudas D."/>
            <person name="Copeland A."/>
            <person name="Barry K.W."/>
            <person name="Cichocki N."/>
            <person name="Veneault-Fourrey C."/>
            <person name="LaButti K."/>
            <person name="Lindquist E.A."/>
            <person name="Lipzen A."/>
            <person name="Lundell T."/>
            <person name="Morin E."/>
            <person name="Murat C."/>
            <person name="Riley R."/>
            <person name="Ohm R."/>
            <person name="Sun H."/>
            <person name="Tunlid A."/>
            <person name="Henrissat B."/>
            <person name="Grigoriev I.V."/>
            <person name="Hibbett D.S."/>
            <person name="Martin F."/>
        </authorList>
    </citation>
    <scope>NUCLEOTIDE SEQUENCE [LARGE SCALE GENOMIC DNA]</scope>
    <source>
        <strain evidence="5">Ve08.2h10</strain>
    </source>
</reference>
<dbReference type="Proteomes" id="UP000054538">
    <property type="component" value="Unassembled WGS sequence"/>
</dbReference>
<name>A0A0D0DD34_9AGAM</name>
<reference evidence="3 5" key="1">
    <citation type="submission" date="2014-04" db="EMBL/GenBank/DDBJ databases">
        <authorList>
            <consortium name="DOE Joint Genome Institute"/>
            <person name="Kuo A."/>
            <person name="Kohler A."/>
            <person name="Jargeat P."/>
            <person name="Nagy L.G."/>
            <person name="Floudas D."/>
            <person name="Copeland A."/>
            <person name="Barry K.W."/>
            <person name="Cichocki N."/>
            <person name="Veneault-Fourrey C."/>
            <person name="LaButti K."/>
            <person name="Lindquist E.A."/>
            <person name="Lipzen A."/>
            <person name="Lundell T."/>
            <person name="Morin E."/>
            <person name="Murat C."/>
            <person name="Sun H."/>
            <person name="Tunlid A."/>
            <person name="Henrissat B."/>
            <person name="Grigoriev I.V."/>
            <person name="Hibbett D.S."/>
            <person name="Martin F."/>
            <person name="Nordberg H.P."/>
            <person name="Cantor M.N."/>
            <person name="Hua S.X."/>
        </authorList>
    </citation>
    <scope>NUCLEOTIDE SEQUENCE [LARGE SCALE GENOMIC DNA]</scope>
    <source>
        <strain evidence="3 5">Ve08.2h10</strain>
    </source>
</reference>
<evidence type="ECO:0000313" key="3">
    <source>
        <dbReference type="EMBL" id="KIK75275.1"/>
    </source>
</evidence>
<accession>A0A0D0DD34</accession>
<dbReference type="OrthoDB" id="2700381at2759"/>
<organism evidence="3 5">
    <name type="scientific">Paxillus rubicundulus Ve08.2h10</name>
    <dbReference type="NCBI Taxonomy" id="930991"/>
    <lineage>
        <taxon>Eukaryota</taxon>
        <taxon>Fungi</taxon>
        <taxon>Dikarya</taxon>
        <taxon>Basidiomycota</taxon>
        <taxon>Agaricomycotina</taxon>
        <taxon>Agaricomycetes</taxon>
        <taxon>Agaricomycetidae</taxon>
        <taxon>Boletales</taxon>
        <taxon>Paxilineae</taxon>
        <taxon>Paxillaceae</taxon>
        <taxon>Paxillus</taxon>
    </lineage>
</organism>
<proteinExistence type="predicted"/>
<evidence type="ECO:0000313" key="4">
    <source>
        <dbReference type="EMBL" id="KIK76257.1"/>
    </source>
</evidence>
<keyword evidence="5" id="KW-1185">Reference proteome</keyword>
<evidence type="ECO:0000313" key="2">
    <source>
        <dbReference type="EMBL" id="KIK74701.1"/>
    </source>
</evidence>
<protein>
    <submittedName>
        <fullName evidence="3">Uncharacterized protein</fullName>
    </submittedName>
</protein>
<evidence type="ECO:0000256" key="1">
    <source>
        <dbReference type="SAM" id="MobiDB-lite"/>
    </source>
</evidence>
<dbReference type="EMBL" id="KN828229">
    <property type="protein sequence ID" value="KIK75275.1"/>
    <property type="molecule type" value="Genomic_DNA"/>
</dbReference>
<dbReference type="HOGENOM" id="CLU_1797101_0_0_1"/>
<dbReference type="AlphaFoldDB" id="A0A0D0DD34"/>
<gene>
    <name evidence="3" type="ORF">PAXRUDRAFT_173304</name>
    <name evidence="2" type="ORF">PAXRUDRAFT_174899</name>
    <name evidence="4" type="ORF">PAXRUDRAFT_441512</name>
</gene>
<dbReference type="EMBL" id="KN828631">
    <property type="protein sequence ID" value="KIK74701.1"/>
    <property type="molecule type" value="Genomic_DNA"/>
</dbReference>
<reference evidence="3" key="3">
    <citation type="submission" date="2015-02" db="EMBL/GenBank/DDBJ databases">
        <title>Evolutionary Origins and Diversification of the Mycorrhizal Mutualists.</title>
        <authorList>
            <consortium name="DOE Joint Genome Institute"/>
            <consortium name="Mycorrhizal Genomics Consortium"/>
            <person name="Kohler A."/>
            <person name="Kuo A."/>
            <person name="Nagy L.G."/>
            <person name="Floudas D."/>
            <person name="Copeland A."/>
            <person name="Barry K.W."/>
            <person name="Cichocki N."/>
            <person name="Veneault-Fourrey C."/>
            <person name="LaButti K."/>
            <person name="Lindquist E.A."/>
            <person name="Lipzen A."/>
            <person name="Lundell T."/>
            <person name="Morin E."/>
            <person name="Murat C."/>
            <person name="Riley R."/>
            <person name="Ohm R."/>
            <person name="Sun H."/>
            <person name="Tunlid A."/>
            <person name="Henrissat B."/>
            <person name="Grigoriev I.V."/>
            <person name="Hibbett D.S."/>
            <person name="Martin F."/>
        </authorList>
    </citation>
    <scope>NUCLEOTIDE SEQUENCE</scope>
    <source>
        <strain evidence="3 5">Ve08.2h10</strain>
    </source>
</reference>
<feature type="compositionally biased region" description="Polar residues" evidence="1">
    <location>
        <begin position="53"/>
        <end position="77"/>
    </location>
</feature>
<feature type="compositionally biased region" description="Polar residues" evidence="1">
    <location>
        <begin position="117"/>
        <end position="144"/>
    </location>
</feature>
<feature type="compositionally biased region" description="Basic and acidic residues" evidence="1">
    <location>
        <begin position="88"/>
        <end position="101"/>
    </location>
</feature>
<feature type="region of interest" description="Disordered" evidence="1">
    <location>
        <begin position="116"/>
        <end position="144"/>
    </location>
</feature>
<dbReference type="EMBL" id="KN827587">
    <property type="protein sequence ID" value="KIK76257.1"/>
    <property type="molecule type" value="Genomic_DNA"/>
</dbReference>
<sequence length="144" mass="15877">MVYPNWDTPMHLHSHVDSIWLPPLNVVARFYSSQFTGLPTSTSSYQAFPPPHSHNSQSTHEQISSTPYTSSELSRTSFAGHLPQTLQHPRDHNTRNSDDRALVVPTAPEANYLAQIQEGSLTSHASLSGTVTVKGPSTSEDVRK</sequence>